<dbReference type="FunFam" id="2.170.130.10:FF:000008">
    <property type="entry name" value="SusC/RagA family TonB-linked outer membrane protein"/>
    <property type="match status" value="1"/>
</dbReference>
<evidence type="ECO:0000256" key="8">
    <source>
        <dbReference type="PROSITE-ProRule" id="PRU01360"/>
    </source>
</evidence>
<dbReference type="GO" id="GO:0009279">
    <property type="term" value="C:cell outer membrane"/>
    <property type="evidence" value="ECO:0007669"/>
    <property type="project" value="UniProtKB-SubCell"/>
</dbReference>
<keyword evidence="5 9" id="KW-0798">TonB box</keyword>
<comment type="subcellular location">
    <subcellularLocation>
        <location evidence="1 8">Cell outer membrane</location>
        <topology evidence="1 8">Multi-pass membrane protein</topology>
    </subcellularLocation>
</comment>
<dbReference type="InterPro" id="IPR008969">
    <property type="entry name" value="CarboxyPept-like_regulatory"/>
</dbReference>
<protein>
    <submittedName>
        <fullName evidence="12">TonB-linked outer membrane protein, SusC/RagA family</fullName>
    </submittedName>
</protein>
<keyword evidence="4 8" id="KW-0812">Transmembrane</keyword>
<dbReference type="Gene3D" id="2.40.170.20">
    <property type="entry name" value="TonB-dependent receptor, beta-barrel domain"/>
    <property type="match status" value="1"/>
</dbReference>
<dbReference type="Gene3D" id="2.170.130.10">
    <property type="entry name" value="TonB-dependent receptor, plug domain"/>
    <property type="match status" value="1"/>
</dbReference>
<comment type="similarity">
    <text evidence="8 9">Belongs to the TonB-dependent receptor family.</text>
</comment>
<keyword evidence="7 8" id="KW-0998">Cell outer membrane</keyword>
<evidence type="ECO:0000256" key="4">
    <source>
        <dbReference type="ARBA" id="ARBA00022692"/>
    </source>
</evidence>
<dbReference type="Pfam" id="PF00593">
    <property type="entry name" value="TonB_dep_Rec_b-barrel"/>
    <property type="match status" value="1"/>
</dbReference>
<feature type="domain" description="TonB-dependent receptor-like beta-barrel" evidence="10">
    <location>
        <begin position="460"/>
        <end position="860"/>
    </location>
</feature>
<reference evidence="12 13" key="1">
    <citation type="submission" date="2016-10" db="EMBL/GenBank/DDBJ databases">
        <authorList>
            <person name="de Groot N.N."/>
        </authorList>
    </citation>
    <scope>NUCLEOTIDE SEQUENCE [LARGE SCALE GENOMIC DNA]</scope>
    <source>
        <strain evidence="12 13">DSM 21039</strain>
    </source>
</reference>
<dbReference type="InterPro" id="IPR000531">
    <property type="entry name" value="Beta-barrel_TonB"/>
</dbReference>
<dbReference type="InterPro" id="IPR039426">
    <property type="entry name" value="TonB-dep_rcpt-like"/>
</dbReference>
<evidence type="ECO:0000313" key="12">
    <source>
        <dbReference type="EMBL" id="SEK41066.1"/>
    </source>
</evidence>
<evidence type="ECO:0000313" key="13">
    <source>
        <dbReference type="Proteomes" id="UP000198984"/>
    </source>
</evidence>
<evidence type="ECO:0000256" key="9">
    <source>
        <dbReference type="RuleBase" id="RU003357"/>
    </source>
</evidence>
<evidence type="ECO:0000256" key="6">
    <source>
        <dbReference type="ARBA" id="ARBA00023136"/>
    </source>
</evidence>
<keyword evidence="13" id="KW-1185">Reference proteome</keyword>
<evidence type="ECO:0000256" key="2">
    <source>
        <dbReference type="ARBA" id="ARBA00022448"/>
    </source>
</evidence>
<dbReference type="Gene3D" id="2.60.40.1120">
    <property type="entry name" value="Carboxypeptidase-like, regulatory domain"/>
    <property type="match status" value="1"/>
</dbReference>
<dbReference type="STRING" id="573321.SAMN04488505_101146"/>
<sequence length="1049" mass="113550">MKDLIRAITHNVCRRERVCAITIGCCLIFLSGTLYAQQPGNNSVPVSVSGTVTGEQGEPLPGAIVRVKGATNGTVASADGQFKISAPPGGTLSISFTGYLRKEIVIGTENQTGLTIPLKVDNKSLNEVVVIGYGTQKKTDVTGSIVSIKETALRNVPVANLSQALQGQGAGIDVQKNGGNSKPGAKPKILIRGTRSINADNDPLFIVDGIPFNGDINDLNPDDVVSVEVLKDASATAIYGSRGANGVILVTTRRGKIGKPVITYSAYAGFVKNMGEYDVMDGPTFTNFKKWALINETPGKYTGLDDPSFYTNGSFSQEEVEGIKMGRSTNWQKLIYKTGMTTNHQLGVTGGSETTQYALSGGYYRETGIYTGQSFERYSVKASVDQLLGKSVKIGLNTLNTYSITNGENANPMGQVLRANPLVSPYDSAGVLMNAYVPGTASQVWNPLANDLPGAVAETRKRFGTFTTLYAEVNLAKGLKYRFNAGAEIRNDVYGNFYASKTTYNQGTLSTSSNQTKMTLDYTLENLLIYDATIAEKHKINFTGLYSLQESALQSNEFNNNTILADFLQYYNPQYSANLSGKGKYEKWDILSYMARLNYGYNEKYLLTLTLRADGSSRLAPGNKYHVFPSVAAAWNVFKEPFLADAHALSNLKLRVGYGSVGNTAISPYQTLGALSPITYNYGSSNVTGAYPTNVANPALTWEYTSTLNAGIDFGLWDNRVTGSVDVYEQQTRSLLLPQTLPPTSGIPNAILTNVGKTSNKGIELHLSTVNIQQAGNGFGWTTDLNVFINRGKITQLANGVTKDITNNWFVGSPIGVIFDYKKQGIWQNTKGDSLLAKRYGQTVTGSGSVIGQIRYADTNGDSVLNADDRVIIGSNQPKWEGGITNRFTFKGFDLTVVAFVRVGGMIVSKMHQSGSFINTYQSNYNNLNVDYWTPGSGENFYPKPNHANTNTPNSSLLSYYDGSFLKIRTISMGYTLPPATVKRIGVGSMRIYATAQNPFILFSPYRNKYKGIDPETAMGSGSGTGNQGALNVDTPGTWSMIFGINVSL</sequence>
<dbReference type="PROSITE" id="PS52016">
    <property type="entry name" value="TONB_DEPENDENT_REC_3"/>
    <property type="match status" value="1"/>
</dbReference>
<accession>A0A1H7GSD8</accession>
<name>A0A1H7GSD8_9BACT</name>
<proteinExistence type="inferred from homology"/>
<evidence type="ECO:0000259" key="10">
    <source>
        <dbReference type="Pfam" id="PF00593"/>
    </source>
</evidence>
<keyword evidence="3 8" id="KW-1134">Transmembrane beta strand</keyword>
<dbReference type="Pfam" id="PF13715">
    <property type="entry name" value="CarbopepD_reg_2"/>
    <property type="match status" value="1"/>
</dbReference>
<dbReference type="OrthoDB" id="9768177at2"/>
<evidence type="ECO:0000259" key="11">
    <source>
        <dbReference type="Pfam" id="PF07715"/>
    </source>
</evidence>
<dbReference type="InterPro" id="IPR012910">
    <property type="entry name" value="Plug_dom"/>
</dbReference>
<dbReference type="RefSeq" id="WP_089906245.1">
    <property type="nucleotide sequence ID" value="NZ_FOBB01000001.1"/>
</dbReference>
<organism evidence="12 13">
    <name type="scientific">Chitinophaga rupis</name>
    <dbReference type="NCBI Taxonomy" id="573321"/>
    <lineage>
        <taxon>Bacteria</taxon>
        <taxon>Pseudomonadati</taxon>
        <taxon>Bacteroidota</taxon>
        <taxon>Chitinophagia</taxon>
        <taxon>Chitinophagales</taxon>
        <taxon>Chitinophagaceae</taxon>
        <taxon>Chitinophaga</taxon>
    </lineage>
</organism>
<evidence type="ECO:0000256" key="5">
    <source>
        <dbReference type="ARBA" id="ARBA00023077"/>
    </source>
</evidence>
<keyword evidence="6 8" id="KW-0472">Membrane</keyword>
<dbReference type="NCBIfam" id="TIGR04056">
    <property type="entry name" value="OMP_RagA_SusC"/>
    <property type="match status" value="1"/>
</dbReference>
<dbReference type="InterPro" id="IPR023996">
    <property type="entry name" value="TonB-dep_OMP_SusC/RagA"/>
</dbReference>
<dbReference type="Pfam" id="PF07715">
    <property type="entry name" value="Plug"/>
    <property type="match status" value="1"/>
</dbReference>
<dbReference type="InterPro" id="IPR023997">
    <property type="entry name" value="TonB-dep_OMP_SusC/RagA_CS"/>
</dbReference>
<dbReference type="InterPro" id="IPR037066">
    <property type="entry name" value="Plug_dom_sf"/>
</dbReference>
<dbReference type="NCBIfam" id="TIGR04057">
    <property type="entry name" value="SusC_RagA_signa"/>
    <property type="match status" value="1"/>
</dbReference>
<evidence type="ECO:0000256" key="3">
    <source>
        <dbReference type="ARBA" id="ARBA00022452"/>
    </source>
</evidence>
<gene>
    <name evidence="12" type="ORF">SAMN04488505_101146</name>
</gene>
<dbReference type="AlphaFoldDB" id="A0A1H7GSD8"/>
<feature type="domain" description="TonB-dependent receptor plug" evidence="11">
    <location>
        <begin position="138"/>
        <end position="247"/>
    </location>
</feature>
<dbReference type="SUPFAM" id="SSF56935">
    <property type="entry name" value="Porins"/>
    <property type="match status" value="1"/>
</dbReference>
<dbReference type="EMBL" id="FOBB01000001">
    <property type="protein sequence ID" value="SEK41066.1"/>
    <property type="molecule type" value="Genomic_DNA"/>
</dbReference>
<evidence type="ECO:0000256" key="7">
    <source>
        <dbReference type="ARBA" id="ARBA00023237"/>
    </source>
</evidence>
<dbReference type="InterPro" id="IPR036942">
    <property type="entry name" value="Beta-barrel_TonB_sf"/>
</dbReference>
<dbReference type="SUPFAM" id="SSF49464">
    <property type="entry name" value="Carboxypeptidase regulatory domain-like"/>
    <property type="match status" value="1"/>
</dbReference>
<evidence type="ECO:0000256" key="1">
    <source>
        <dbReference type="ARBA" id="ARBA00004571"/>
    </source>
</evidence>
<dbReference type="Proteomes" id="UP000198984">
    <property type="component" value="Unassembled WGS sequence"/>
</dbReference>
<keyword evidence="2 8" id="KW-0813">Transport</keyword>